<dbReference type="InterPro" id="IPR015867">
    <property type="entry name" value="N-reg_PII/ATP_PRibTrfase_C"/>
</dbReference>
<dbReference type="AlphaFoldDB" id="A0A1H0LM14"/>
<organism evidence="2 3">
    <name type="scientific">Actinokineospora alba</name>
    <dbReference type="NCBI Taxonomy" id="504798"/>
    <lineage>
        <taxon>Bacteria</taxon>
        <taxon>Bacillati</taxon>
        <taxon>Actinomycetota</taxon>
        <taxon>Actinomycetes</taxon>
        <taxon>Pseudonocardiales</taxon>
        <taxon>Pseudonocardiaceae</taxon>
        <taxon>Actinokineospora</taxon>
    </lineage>
</organism>
<dbReference type="OrthoDB" id="37622at2"/>
<dbReference type="InterPro" id="IPR004323">
    <property type="entry name" value="Ion_tolerance_CutA"/>
</dbReference>
<proteinExistence type="inferred from homology"/>
<accession>A0A1H0LM14</accession>
<evidence type="ECO:0000313" key="3">
    <source>
        <dbReference type="Proteomes" id="UP000199651"/>
    </source>
</evidence>
<dbReference type="STRING" id="504798.SAMN05421871_109100"/>
<dbReference type="GO" id="GO:0005507">
    <property type="term" value="F:copper ion binding"/>
    <property type="evidence" value="ECO:0007669"/>
    <property type="project" value="TreeGrafter"/>
</dbReference>
<dbReference type="Gene3D" id="3.30.70.120">
    <property type="match status" value="1"/>
</dbReference>
<dbReference type="EMBL" id="FNJB01000004">
    <property type="protein sequence ID" value="SDO69145.1"/>
    <property type="molecule type" value="Genomic_DNA"/>
</dbReference>
<sequence length="104" mass="11514">MRIVVTTTGTAEDAERLADGLVGERLAACVQIVGPVRSVYRWDGAIQHDQEWQCWIKTAADRVDALTEWIKAHHPYDVPEVVTLPVLGGNADYLSWVTAETRPG</sequence>
<evidence type="ECO:0000256" key="1">
    <source>
        <dbReference type="ARBA" id="ARBA00010169"/>
    </source>
</evidence>
<keyword evidence="3" id="KW-1185">Reference proteome</keyword>
<comment type="similarity">
    <text evidence="1">Belongs to the CutA family.</text>
</comment>
<dbReference type="Proteomes" id="UP000199651">
    <property type="component" value="Unassembled WGS sequence"/>
</dbReference>
<protein>
    <submittedName>
        <fullName evidence="2">Divalent cation tolerance protein</fullName>
    </submittedName>
</protein>
<dbReference type="InterPro" id="IPR011322">
    <property type="entry name" value="N-reg_PII-like_a/b"/>
</dbReference>
<dbReference type="GO" id="GO:0010038">
    <property type="term" value="P:response to metal ion"/>
    <property type="evidence" value="ECO:0007669"/>
    <property type="project" value="InterPro"/>
</dbReference>
<dbReference type="SUPFAM" id="SSF54913">
    <property type="entry name" value="GlnB-like"/>
    <property type="match status" value="1"/>
</dbReference>
<dbReference type="PANTHER" id="PTHR23419">
    <property type="entry name" value="DIVALENT CATION TOLERANCE CUTA-RELATED"/>
    <property type="match status" value="1"/>
</dbReference>
<evidence type="ECO:0000313" key="2">
    <source>
        <dbReference type="EMBL" id="SDO69145.1"/>
    </source>
</evidence>
<dbReference type="RefSeq" id="WP_091373471.1">
    <property type="nucleotide sequence ID" value="NZ_FNDV01000009.1"/>
</dbReference>
<name>A0A1H0LM14_9PSEU</name>
<dbReference type="Pfam" id="PF03091">
    <property type="entry name" value="CutA1"/>
    <property type="match status" value="1"/>
</dbReference>
<gene>
    <name evidence="2" type="ORF">SAMN05192558_104197</name>
</gene>
<reference evidence="3" key="1">
    <citation type="submission" date="2016-10" db="EMBL/GenBank/DDBJ databases">
        <authorList>
            <person name="Varghese N."/>
            <person name="Submissions S."/>
        </authorList>
    </citation>
    <scope>NUCLEOTIDE SEQUENCE [LARGE SCALE GENOMIC DNA]</scope>
    <source>
        <strain evidence="3">IBRC-M 10655</strain>
    </source>
</reference>
<dbReference type="PANTHER" id="PTHR23419:SF8">
    <property type="entry name" value="FI09726P"/>
    <property type="match status" value="1"/>
</dbReference>